<dbReference type="GeneTree" id="ENSGT00940000164478"/>
<feature type="domain" description="Jacalin-type lectin" evidence="3">
    <location>
        <begin position="50"/>
        <end position="183"/>
    </location>
</feature>
<proteinExistence type="predicted"/>
<dbReference type="Gene3D" id="2.100.10.30">
    <property type="entry name" value="Jacalin-like lectin domain"/>
    <property type="match status" value="1"/>
</dbReference>
<sequence>MYVCNISSSLSSSLRNVSCSCLKYSCMLLKSAQKVHKCLFFLSLPAQLQYSFSPAVGSGSGTAYSITGQGRITAIRVWENSGNLIYGIQFRYGFIWSPAVGHRNGVPTEMELFDGEAIIQVSGKYSHYVQSVIFTTNRGRMLHAGQPSGTSFNMYPTSPEAELCFISGRVHGALTSLGAHWAVVQSPIQSSNSTEA</sequence>
<evidence type="ECO:0000256" key="1">
    <source>
        <dbReference type="ARBA" id="ARBA00022729"/>
    </source>
</evidence>
<name>A0A671VU36_SPAAU</name>
<dbReference type="InParanoid" id="A0A671VU36"/>
<evidence type="ECO:0000259" key="3">
    <source>
        <dbReference type="PROSITE" id="PS51752"/>
    </source>
</evidence>
<dbReference type="AlphaFoldDB" id="A0A671VU36"/>
<dbReference type="SMART" id="SM00915">
    <property type="entry name" value="Jacalin"/>
    <property type="match status" value="1"/>
</dbReference>
<dbReference type="InterPro" id="IPR001229">
    <property type="entry name" value="Jacalin-like_lectin_dom"/>
</dbReference>
<dbReference type="InterPro" id="IPR052321">
    <property type="entry name" value="PolyBind_ProtTraffic"/>
</dbReference>
<dbReference type="PANTHER" id="PTHR33589:SF3">
    <property type="entry name" value="ZYMOGEN GRANULE MEMBRANE PROTEIN 16-LIKE"/>
    <property type="match status" value="1"/>
</dbReference>
<dbReference type="InterPro" id="IPR036404">
    <property type="entry name" value="Jacalin-like_lectin_dom_sf"/>
</dbReference>
<dbReference type="Ensembl" id="ENSSAUT00010030860.1">
    <property type="protein sequence ID" value="ENSSAUP00010029262.1"/>
    <property type="gene ID" value="ENSSAUG00010012579.1"/>
</dbReference>
<dbReference type="PROSITE" id="PS51752">
    <property type="entry name" value="JACALIN_LECTIN"/>
    <property type="match status" value="1"/>
</dbReference>
<dbReference type="Pfam" id="PF01419">
    <property type="entry name" value="Jacalin"/>
    <property type="match status" value="1"/>
</dbReference>
<keyword evidence="2" id="KW-0430">Lectin</keyword>
<protein>
    <submittedName>
        <fullName evidence="4">Zymogen granule membrane protein 16-like</fullName>
    </submittedName>
</protein>
<reference evidence="4" key="3">
    <citation type="submission" date="2025-09" db="UniProtKB">
        <authorList>
            <consortium name="Ensembl"/>
        </authorList>
    </citation>
    <scope>IDENTIFICATION</scope>
</reference>
<dbReference type="PANTHER" id="PTHR33589">
    <property type="entry name" value="OS11G0524900 PROTEIN"/>
    <property type="match status" value="1"/>
</dbReference>
<evidence type="ECO:0000313" key="5">
    <source>
        <dbReference type="Proteomes" id="UP000472265"/>
    </source>
</evidence>
<dbReference type="SUPFAM" id="SSF51101">
    <property type="entry name" value="Mannose-binding lectins"/>
    <property type="match status" value="1"/>
</dbReference>
<organism evidence="4 5">
    <name type="scientific">Sparus aurata</name>
    <name type="common">Gilthead sea bream</name>
    <dbReference type="NCBI Taxonomy" id="8175"/>
    <lineage>
        <taxon>Eukaryota</taxon>
        <taxon>Metazoa</taxon>
        <taxon>Chordata</taxon>
        <taxon>Craniata</taxon>
        <taxon>Vertebrata</taxon>
        <taxon>Euteleostomi</taxon>
        <taxon>Actinopterygii</taxon>
        <taxon>Neopterygii</taxon>
        <taxon>Teleostei</taxon>
        <taxon>Neoteleostei</taxon>
        <taxon>Acanthomorphata</taxon>
        <taxon>Eupercaria</taxon>
        <taxon>Spariformes</taxon>
        <taxon>Sparidae</taxon>
        <taxon>Sparus</taxon>
    </lineage>
</organism>
<evidence type="ECO:0000313" key="4">
    <source>
        <dbReference type="Ensembl" id="ENSSAUP00010029262.1"/>
    </source>
</evidence>
<reference evidence="4" key="2">
    <citation type="submission" date="2025-08" db="UniProtKB">
        <authorList>
            <consortium name="Ensembl"/>
        </authorList>
    </citation>
    <scope>IDENTIFICATION</scope>
</reference>
<dbReference type="GO" id="GO:0030246">
    <property type="term" value="F:carbohydrate binding"/>
    <property type="evidence" value="ECO:0007669"/>
    <property type="project" value="UniProtKB-KW"/>
</dbReference>
<keyword evidence="1" id="KW-0732">Signal</keyword>
<gene>
    <name evidence="4" type="primary">LOC115579336</name>
</gene>
<keyword evidence="5" id="KW-1185">Reference proteome</keyword>
<reference evidence="4" key="1">
    <citation type="submission" date="2021-04" db="EMBL/GenBank/DDBJ databases">
        <authorList>
            <consortium name="Wellcome Sanger Institute Data Sharing"/>
        </authorList>
    </citation>
    <scope>NUCLEOTIDE SEQUENCE [LARGE SCALE GENOMIC DNA]</scope>
</reference>
<dbReference type="Proteomes" id="UP000472265">
    <property type="component" value="Chromosome 3"/>
</dbReference>
<evidence type="ECO:0000256" key="2">
    <source>
        <dbReference type="ARBA" id="ARBA00022734"/>
    </source>
</evidence>
<accession>A0A671VU36</accession>